<dbReference type="Proteomes" id="UP000235220">
    <property type="component" value="Chromosome 10"/>
</dbReference>
<reference evidence="3" key="1">
    <citation type="submission" date="2025-08" db="UniProtKB">
        <authorList>
            <consortium name="RefSeq"/>
        </authorList>
    </citation>
    <scope>IDENTIFICATION</scope>
    <source>
        <tissue evidence="3">Leaves</tissue>
    </source>
</reference>
<protein>
    <submittedName>
        <fullName evidence="3">Uncharacterized protein LOC118349663</fullName>
    </submittedName>
</protein>
<dbReference type="AlphaFoldDB" id="A0A6P9F8W3"/>
<dbReference type="PANTHER" id="PTHR46148">
    <property type="entry name" value="CHROMO DOMAIN-CONTAINING PROTEIN"/>
    <property type="match status" value="1"/>
</dbReference>
<organism evidence="2 3">
    <name type="scientific">Juglans regia</name>
    <name type="common">English walnut</name>
    <dbReference type="NCBI Taxonomy" id="51240"/>
    <lineage>
        <taxon>Eukaryota</taxon>
        <taxon>Viridiplantae</taxon>
        <taxon>Streptophyta</taxon>
        <taxon>Embryophyta</taxon>
        <taxon>Tracheophyta</taxon>
        <taxon>Spermatophyta</taxon>
        <taxon>Magnoliopsida</taxon>
        <taxon>eudicotyledons</taxon>
        <taxon>Gunneridae</taxon>
        <taxon>Pentapetalae</taxon>
        <taxon>rosids</taxon>
        <taxon>fabids</taxon>
        <taxon>Fagales</taxon>
        <taxon>Juglandaceae</taxon>
        <taxon>Juglans</taxon>
    </lineage>
</organism>
<dbReference type="InParanoid" id="A0A6P9F8W3"/>
<gene>
    <name evidence="3" type="primary">LOC118349663</name>
</gene>
<evidence type="ECO:0000313" key="3">
    <source>
        <dbReference type="RefSeq" id="XP_035551072.1"/>
    </source>
</evidence>
<evidence type="ECO:0000259" key="1">
    <source>
        <dbReference type="Pfam" id="PF24626"/>
    </source>
</evidence>
<sequence>MKGVKRFGKKGKLSSRYVGPFEIVEKVGLAAYRVALPNYFGEVHDVFHVSSLKKSFGQQETCFVDLERIQLQPDHTYKVAPTQIVDWKEQRLRSKMVPLVKVS</sequence>
<evidence type="ECO:0000313" key="2">
    <source>
        <dbReference type="Proteomes" id="UP000235220"/>
    </source>
</evidence>
<dbReference type="OrthoDB" id="1939135at2759"/>
<dbReference type="RefSeq" id="XP_035551072.1">
    <property type="nucleotide sequence ID" value="XM_035695179.1"/>
</dbReference>
<name>A0A6P9F8W3_JUGRE</name>
<dbReference type="InterPro" id="IPR056924">
    <property type="entry name" value="SH3_Tf2-1"/>
</dbReference>
<dbReference type="KEGG" id="jre:118349663"/>
<dbReference type="GeneID" id="118349663"/>
<keyword evidence="2" id="KW-1185">Reference proteome</keyword>
<proteinExistence type="predicted"/>
<dbReference type="PANTHER" id="PTHR46148:SF60">
    <property type="entry name" value="CHROMO DOMAIN-CONTAINING PROTEIN"/>
    <property type="match status" value="1"/>
</dbReference>
<dbReference type="Pfam" id="PF24626">
    <property type="entry name" value="SH3_Tf2-1"/>
    <property type="match status" value="1"/>
</dbReference>
<feature type="domain" description="Tf2-1-like SH3-like" evidence="1">
    <location>
        <begin position="5"/>
        <end position="54"/>
    </location>
</feature>
<accession>A0A6P9F8W3</accession>